<protein>
    <submittedName>
        <fullName evidence="2">Uncharacterized protein</fullName>
    </submittedName>
</protein>
<keyword evidence="3" id="KW-1185">Reference proteome</keyword>
<evidence type="ECO:0000256" key="1">
    <source>
        <dbReference type="SAM" id="MobiDB-lite"/>
    </source>
</evidence>
<reference evidence="2 3" key="1">
    <citation type="journal article" date="2015" name="Genome Biol. Evol.">
        <title>Comparative Genomics of a Bacterivorous Green Alga Reveals Evolutionary Causalities and Consequences of Phago-Mixotrophic Mode of Nutrition.</title>
        <authorList>
            <person name="Burns J.A."/>
            <person name="Paasch A."/>
            <person name="Narechania A."/>
            <person name="Kim E."/>
        </authorList>
    </citation>
    <scope>NUCLEOTIDE SEQUENCE [LARGE SCALE GENOMIC DNA]</scope>
    <source>
        <strain evidence="2 3">PLY_AMNH</strain>
    </source>
</reference>
<dbReference type="AlphaFoldDB" id="A0AAE0L2X0"/>
<organism evidence="2 3">
    <name type="scientific">Cymbomonas tetramitiformis</name>
    <dbReference type="NCBI Taxonomy" id="36881"/>
    <lineage>
        <taxon>Eukaryota</taxon>
        <taxon>Viridiplantae</taxon>
        <taxon>Chlorophyta</taxon>
        <taxon>Pyramimonadophyceae</taxon>
        <taxon>Pyramimonadales</taxon>
        <taxon>Pyramimonadaceae</taxon>
        <taxon>Cymbomonas</taxon>
    </lineage>
</organism>
<dbReference type="Proteomes" id="UP001190700">
    <property type="component" value="Unassembled WGS sequence"/>
</dbReference>
<comment type="caution">
    <text evidence="2">The sequence shown here is derived from an EMBL/GenBank/DDBJ whole genome shotgun (WGS) entry which is preliminary data.</text>
</comment>
<feature type="region of interest" description="Disordered" evidence="1">
    <location>
        <begin position="1"/>
        <end position="27"/>
    </location>
</feature>
<name>A0AAE0L2X0_9CHLO</name>
<feature type="compositionally biased region" description="Basic and acidic residues" evidence="1">
    <location>
        <begin position="1"/>
        <end position="18"/>
    </location>
</feature>
<accession>A0AAE0L2X0</accession>
<sequence>MPREFSGKARGKRPDLRPNAKARKKAAKKAVEAIEAVTYKTKKELRAAKEKKFDDAGMKLKSTAQKKTENWIRGLLKKQRQILDLIAKQHAGEELNEPQLLKIESLPQVEEEISSFESGRKQ</sequence>
<evidence type="ECO:0000313" key="3">
    <source>
        <dbReference type="Proteomes" id="UP001190700"/>
    </source>
</evidence>
<evidence type="ECO:0000313" key="2">
    <source>
        <dbReference type="EMBL" id="KAK3270093.1"/>
    </source>
</evidence>
<gene>
    <name evidence="2" type="ORF">CYMTET_21494</name>
</gene>
<dbReference type="EMBL" id="LGRX02010576">
    <property type="protein sequence ID" value="KAK3270093.1"/>
    <property type="molecule type" value="Genomic_DNA"/>
</dbReference>
<proteinExistence type="predicted"/>